<dbReference type="Proteomes" id="UP001597304">
    <property type="component" value="Unassembled WGS sequence"/>
</dbReference>
<dbReference type="EMBL" id="JBHUEJ010000046">
    <property type="protein sequence ID" value="MFD1712708.1"/>
    <property type="molecule type" value="Genomic_DNA"/>
</dbReference>
<name>A0ABW4L2D2_9BURK</name>
<evidence type="ECO:0000256" key="1">
    <source>
        <dbReference type="SAM" id="MobiDB-lite"/>
    </source>
</evidence>
<protein>
    <recommendedName>
        <fullName evidence="4">Helix-turn-helix domain-containing protein</fullName>
    </recommendedName>
</protein>
<gene>
    <name evidence="2" type="ORF">ACFSF0_19090</name>
</gene>
<organism evidence="2 3">
    <name type="scientific">Ottowia flava</name>
    <dbReference type="NCBI Taxonomy" id="2675430"/>
    <lineage>
        <taxon>Bacteria</taxon>
        <taxon>Pseudomonadati</taxon>
        <taxon>Pseudomonadota</taxon>
        <taxon>Betaproteobacteria</taxon>
        <taxon>Burkholderiales</taxon>
        <taxon>Comamonadaceae</taxon>
        <taxon>Ottowia</taxon>
    </lineage>
</organism>
<keyword evidence="3" id="KW-1185">Reference proteome</keyword>
<feature type="compositionally biased region" description="Low complexity" evidence="1">
    <location>
        <begin position="1"/>
        <end position="13"/>
    </location>
</feature>
<proteinExistence type="predicted"/>
<evidence type="ECO:0000313" key="3">
    <source>
        <dbReference type="Proteomes" id="UP001597304"/>
    </source>
</evidence>
<reference evidence="3" key="1">
    <citation type="journal article" date="2019" name="Int. J. Syst. Evol. Microbiol.">
        <title>The Global Catalogue of Microorganisms (GCM) 10K type strain sequencing project: providing services to taxonomists for standard genome sequencing and annotation.</title>
        <authorList>
            <consortium name="The Broad Institute Genomics Platform"/>
            <consortium name="The Broad Institute Genome Sequencing Center for Infectious Disease"/>
            <person name="Wu L."/>
            <person name="Ma J."/>
        </authorList>
    </citation>
    <scope>NUCLEOTIDE SEQUENCE [LARGE SCALE GENOMIC DNA]</scope>
    <source>
        <strain evidence="3">LMG 29247</strain>
    </source>
</reference>
<comment type="caution">
    <text evidence="2">The sequence shown here is derived from an EMBL/GenBank/DDBJ whole genome shotgun (WGS) entry which is preliminary data.</text>
</comment>
<sequence>MNASTTKKVPAKTPAKKAVRSVPATKVKRRTAPKKSEPIDELEVDQFIKQVSGELLDVVYEIPTDNMLAKSVLLSIAWHTANDWYCYADSALIAQHAFCARSDSDATLKSLEASGIVSIEGPARQRRYSIDIRKVKLISQQGKKPKGQQGEAFAKDDPNSLPRLPGHYPIMNIMVWSAKLPTIQKLVIRFLVDSARDGWSNVLFSELCYVTGLTSEKAAATLRQLVDLDIIAPPARKTPLAESPRDYDWERKSVTRCLIKPSGLIRLIPIDR</sequence>
<accession>A0ABW4L2D2</accession>
<evidence type="ECO:0000313" key="2">
    <source>
        <dbReference type="EMBL" id="MFD1712708.1"/>
    </source>
</evidence>
<dbReference type="RefSeq" id="WP_147915002.1">
    <property type="nucleotide sequence ID" value="NZ_JBHUEJ010000046.1"/>
</dbReference>
<evidence type="ECO:0008006" key="4">
    <source>
        <dbReference type="Google" id="ProtNLM"/>
    </source>
</evidence>
<feature type="region of interest" description="Disordered" evidence="1">
    <location>
        <begin position="1"/>
        <end position="35"/>
    </location>
</feature>